<organism evidence="1 2">
    <name type="scientific">Burkholderia phage BcepSaruman</name>
    <dbReference type="NCBI Taxonomy" id="2530032"/>
    <lineage>
        <taxon>Viruses</taxon>
        <taxon>Duplodnaviria</taxon>
        <taxon>Heunggongvirae</taxon>
        <taxon>Uroviricota</taxon>
        <taxon>Caudoviricetes</taxon>
        <taxon>Sarumanvirus</taxon>
        <taxon>Sarumanvirus bcepsaruman</taxon>
    </lineage>
</organism>
<reference evidence="1 2" key="1">
    <citation type="submission" date="2019-02" db="EMBL/GenBank/DDBJ databases">
        <title>Complete genome sequence of Burkholderia cenocepacia phage BcepSaruman.</title>
        <authorList>
            <person name="Park K."/>
            <person name="Liu M."/>
            <person name="Gill J."/>
        </authorList>
    </citation>
    <scope>NUCLEOTIDE SEQUENCE [LARGE SCALE GENOMIC DNA]</scope>
</reference>
<accession>A0A4D5ZDV1</accession>
<gene>
    <name evidence="1" type="ORF">BcepSaruman_343</name>
</gene>
<sequence>MNSLLKMLKRVFTRGAAVNGVDTRLSPKQMEIMVLVCAEINYRNPEHQQFICSAVTRAAEDLDACTWFGLSRSYRRAAIGIQFLIDRALNSGALGRWIFYDMGARAIDSKNVTAAVNQCRAGWLETIIARGRIE</sequence>
<proteinExistence type="predicted"/>
<name>A0A4D5ZDV1_9CAUD</name>
<dbReference type="EMBL" id="MK552140">
    <property type="protein sequence ID" value="QBX06756.1"/>
    <property type="molecule type" value="Genomic_DNA"/>
</dbReference>
<evidence type="ECO:0000313" key="1">
    <source>
        <dbReference type="EMBL" id="QBX06756.1"/>
    </source>
</evidence>
<dbReference type="Proteomes" id="UP000296455">
    <property type="component" value="Segment"/>
</dbReference>
<evidence type="ECO:0000313" key="2">
    <source>
        <dbReference type="Proteomes" id="UP000296455"/>
    </source>
</evidence>
<protein>
    <submittedName>
        <fullName evidence="1">Uncharacterized protein</fullName>
    </submittedName>
</protein>
<keyword evidence="2" id="KW-1185">Reference proteome</keyword>